<sequence>MKRKLVALMALLASLSLAQTASPKVTVNIPSVLQLTLDATDYLFDFGDASASGTVTIGGTPYTKASWAAYLTFLDTASGTQDFAPTSIRDAAENDLGDYGTVTVRTNRAQWTVKIDSISGTLTLGNGRVKVFAEKVSGKGASWTTTPTPITAASPLTLFNAGSGGQGRSVYKLYYLFTMDITDDIPLAGINQQITVNLLLTSP</sequence>
<feature type="chain" id="PRO_5005831056" evidence="1">
    <location>
        <begin position="19"/>
        <end position="203"/>
    </location>
</feature>
<comment type="caution">
    <text evidence="2">The sequence shown here is derived from an EMBL/GenBank/DDBJ whole genome shotgun (WGS) entry which is preliminary data.</text>
</comment>
<protein>
    <submittedName>
        <fullName evidence="2">Uncharacterized protein</fullName>
    </submittedName>
</protein>
<dbReference type="PATRIC" id="fig|271.14.peg.1711"/>
<dbReference type="AlphaFoldDB" id="A0A0M9AFP1"/>
<reference evidence="2 3" key="1">
    <citation type="submission" date="2015-07" db="EMBL/GenBank/DDBJ databases">
        <authorList>
            <person name="Noorani M."/>
        </authorList>
    </citation>
    <scope>NUCLEOTIDE SEQUENCE [LARGE SCALE GENOMIC DNA]</scope>
    <source>
        <strain evidence="3">ATCC 25104 / DSM 625 / JCM 10724 / NBRC 103206 / NCIMB 11243 / YT-1</strain>
    </source>
</reference>
<evidence type="ECO:0000313" key="3">
    <source>
        <dbReference type="Proteomes" id="UP000037685"/>
    </source>
</evidence>
<dbReference type="EMBL" id="LHCI01000106">
    <property type="protein sequence ID" value="KOX90448.1"/>
    <property type="molecule type" value="Genomic_DNA"/>
</dbReference>
<feature type="signal peptide" evidence="1">
    <location>
        <begin position="1"/>
        <end position="18"/>
    </location>
</feature>
<organism evidence="2 3">
    <name type="scientific">Thermus aquaticus</name>
    <dbReference type="NCBI Taxonomy" id="271"/>
    <lineage>
        <taxon>Bacteria</taxon>
        <taxon>Thermotogati</taxon>
        <taxon>Deinococcota</taxon>
        <taxon>Deinococci</taxon>
        <taxon>Thermales</taxon>
        <taxon>Thermaceae</taxon>
        <taxon>Thermus</taxon>
    </lineage>
</organism>
<proteinExistence type="predicted"/>
<name>A0A0M9AFP1_THEAQ</name>
<dbReference type="Proteomes" id="UP000037685">
    <property type="component" value="Unassembled WGS sequence"/>
</dbReference>
<dbReference type="RefSeq" id="WP_053768013.1">
    <property type="nucleotide sequence ID" value="NZ_LHCI01000106.1"/>
</dbReference>
<evidence type="ECO:0000256" key="1">
    <source>
        <dbReference type="SAM" id="SignalP"/>
    </source>
</evidence>
<gene>
    <name evidence="2" type="ORF">BVI061214_01639</name>
</gene>
<keyword evidence="1" id="KW-0732">Signal</keyword>
<evidence type="ECO:0000313" key="2">
    <source>
        <dbReference type="EMBL" id="KOX90448.1"/>
    </source>
</evidence>
<accession>A0A0M9AFP1</accession>